<keyword evidence="1" id="KW-0812">Transmembrane</keyword>
<gene>
    <name evidence="4" type="ORF">GPM918_LOCUS11372</name>
    <name evidence="5" type="ORF">SRO942_LOCUS11371</name>
</gene>
<feature type="transmembrane region" description="Helical" evidence="1">
    <location>
        <begin position="503"/>
        <end position="520"/>
    </location>
</feature>
<feature type="chain" id="PRO_5044131884" description="Nose resistant-to-fluoxetine protein N-terminal domain-containing protein" evidence="2">
    <location>
        <begin position="22"/>
        <end position="699"/>
    </location>
</feature>
<reference evidence="4" key="1">
    <citation type="submission" date="2021-02" db="EMBL/GenBank/DDBJ databases">
        <authorList>
            <person name="Nowell W R."/>
        </authorList>
    </citation>
    <scope>NUCLEOTIDE SEQUENCE</scope>
</reference>
<feature type="domain" description="Nose resistant-to-fluoxetine protein N-terminal" evidence="3">
    <location>
        <begin position="71"/>
        <end position="196"/>
    </location>
</feature>
<dbReference type="Pfam" id="PF20146">
    <property type="entry name" value="NRF"/>
    <property type="match status" value="1"/>
</dbReference>
<dbReference type="Proteomes" id="UP000663829">
    <property type="component" value="Unassembled WGS sequence"/>
</dbReference>
<sequence>MHYSSTTLFLAIFFTFSSIETVQQPVSFHEVINILIQESQNNNIFTDEYYKPYSLLTNFQHFKTLSNTTIFTECWYDLMSLVNATRNNEKWALKFIDSWGKPSSGIMHGNLFWLGSYDECVEELYQLDRSYVSQPYHGKYCIISKPVNPQVVFRPPSLAYGFCVPHSCNERELVSFIQNLLPFYQNITENYINCVEHRSFTHIFKKQSNSGTIVALFVISSLVLIIFTGTLFDLRKISTSYFLAEFSCLRVLSKIFTFNESADSFKFLNGIRVLSLLWVIFGHTFVFSLLTVDNIVKIVQWTQQFSFQFLLSAVFGVDTFFVISGFLTAVLFTKEVNKSSNGLNVKLCIMYYVHRFIRLTPTLMLITMASVTLTPYFGHGPFFPVKGFESAECHQYWWVNLLYLNNFIKTGTGCTLVSWYLANDMQFHWVAPLALIPFVLNRRKIAISVVLLFVLVTILSTAGIVLHYPGMENGFLSRSLMNSSLTMENTFFDRIYIKPWCRIAPYALGLLTGFGVINVGRTYRINIYIKIIGSCGAFLLVIICLSRTSLIVYQSLSRTGWGLAICWLLFLCSTGNGGIISKILSWPIWTPMARLNYAAYLIHTMIILVTNFNRTTPIHYQHIMAINSFVSQAFFSYVGAILVVILFESPFVVLEKRLFRNQKRHASDHGENKFLLNRGEEIESSYGSISELQNRSGSC</sequence>
<dbReference type="EMBL" id="CAJNOQ010002348">
    <property type="protein sequence ID" value="CAF0953475.1"/>
    <property type="molecule type" value="Genomic_DNA"/>
</dbReference>
<evidence type="ECO:0000256" key="1">
    <source>
        <dbReference type="SAM" id="Phobius"/>
    </source>
</evidence>
<dbReference type="OrthoDB" id="207378at2759"/>
<dbReference type="PANTHER" id="PTHR11161">
    <property type="entry name" value="O-ACYLTRANSFERASE"/>
    <property type="match status" value="1"/>
</dbReference>
<dbReference type="AlphaFoldDB" id="A0A814D7Y2"/>
<name>A0A814D7Y2_9BILA</name>
<dbReference type="Pfam" id="PF01757">
    <property type="entry name" value="Acyl_transf_3"/>
    <property type="match status" value="1"/>
</dbReference>
<dbReference type="Proteomes" id="UP000681722">
    <property type="component" value="Unassembled WGS sequence"/>
</dbReference>
<evidence type="ECO:0000259" key="3">
    <source>
        <dbReference type="SMART" id="SM00703"/>
    </source>
</evidence>
<protein>
    <recommendedName>
        <fullName evidence="3">Nose resistant-to-fluoxetine protein N-terminal domain-containing protein</fullName>
    </recommendedName>
</protein>
<dbReference type="PANTHER" id="PTHR11161:SF0">
    <property type="entry name" value="O-ACYLTRANSFERASE LIKE PROTEIN"/>
    <property type="match status" value="1"/>
</dbReference>
<dbReference type="GO" id="GO:0016747">
    <property type="term" value="F:acyltransferase activity, transferring groups other than amino-acyl groups"/>
    <property type="evidence" value="ECO:0007669"/>
    <property type="project" value="InterPro"/>
</dbReference>
<evidence type="ECO:0000313" key="6">
    <source>
        <dbReference type="Proteomes" id="UP000663829"/>
    </source>
</evidence>
<dbReference type="InterPro" id="IPR002656">
    <property type="entry name" value="Acyl_transf_3_dom"/>
</dbReference>
<accession>A0A814D7Y2</accession>
<feature type="transmembrane region" description="Helical" evidence="1">
    <location>
        <begin position="356"/>
        <end position="377"/>
    </location>
</feature>
<feature type="transmembrane region" description="Helical" evidence="1">
    <location>
        <begin position="634"/>
        <end position="654"/>
    </location>
</feature>
<feature type="transmembrane region" description="Helical" evidence="1">
    <location>
        <begin position="597"/>
        <end position="614"/>
    </location>
</feature>
<feature type="transmembrane region" description="Helical" evidence="1">
    <location>
        <begin position="213"/>
        <end position="232"/>
    </location>
</feature>
<feature type="transmembrane region" description="Helical" evidence="1">
    <location>
        <begin position="527"/>
        <end position="548"/>
    </location>
</feature>
<evidence type="ECO:0000313" key="4">
    <source>
        <dbReference type="EMBL" id="CAF0953475.1"/>
    </source>
</evidence>
<keyword evidence="6" id="KW-1185">Reference proteome</keyword>
<proteinExistence type="predicted"/>
<dbReference type="InterPro" id="IPR052728">
    <property type="entry name" value="O2_lipid_transport_reg"/>
</dbReference>
<keyword evidence="2" id="KW-0732">Signal</keyword>
<feature type="transmembrane region" description="Helical" evidence="1">
    <location>
        <begin position="273"/>
        <end position="290"/>
    </location>
</feature>
<evidence type="ECO:0000256" key="2">
    <source>
        <dbReference type="SAM" id="SignalP"/>
    </source>
</evidence>
<feature type="transmembrane region" description="Helical" evidence="1">
    <location>
        <begin position="445"/>
        <end position="468"/>
    </location>
</feature>
<keyword evidence="1" id="KW-0472">Membrane</keyword>
<evidence type="ECO:0000313" key="5">
    <source>
        <dbReference type="EMBL" id="CAF3728869.1"/>
    </source>
</evidence>
<keyword evidence="1" id="KW-1133">Transmembrane helix</keyword>
<feature type="transmembrane region" description="Helical" evidence="1">
    <location>
        <begin position="560"/>
        <end position="585"/>
    </location>
</feature>
<feature type="signal peptide" evidence="2">
    <location>
        <begin position="1"/>
        <end position="21"/>
    </location>
</feature>
<dbReference type="InterPro" id="IPR006621">
    <property type="entry name" value="Nose-resist-to-fluoxetine_N"/>
</dbReference>
<comment type="caution">
    <text evidence="4">The sequence shown here is derived from an EMBL/GenBank/DDBJ whole genome shotgun (WGS) entry which is preliminary data.</text>
</comment>
<dbReference type="SMART" id="SM00703">
    <property type="entry name" value="NRF"/>
    <property type="match status" value="1"/>
</dbReference>
<organism evidence="4 6">
    <name type="scientific">Didymodactylos carnosus</name>
    <dbReference type="NCBI Taxonomy" id="1234261"/>
    <lineage>
        <taxon>Eukaryota</taxon>
        <taxon>Metazoa</taxon>
        <taxon>Spiralia</taxon>
        <taxon>Gnathifera</taxon>
        <taxon>Rotifera</taxon>
        <taxon>Eurotatoria</taxon>
        <taxon>Bdelloidea</taxon>
        <taxon>Philodinida</taxon>
        <taxon>Philodinidae</taxon>
        <taxon>Didymodactylos</taxon>
    </lineage>
</organism>
<feature type="transmembrane region" description="Helical" evidence="1">
    <location>
        <begin position="310"/>
        <end position="332"/>
    </location>
</feature>
<dbReference type="EMBL" id="CAJOBC010002347">
    <property type="protein sequence ID" value="CAF3728869.1"/>
    <property type="molecule type" value="Genomic_DNA"/>
</dbReference>